<dbReference type="AlphaFoldDB" id="A0AA88KYA7"/>
<feature type="region of interest" description="Disordered" evidence="1">
    <location>
        <begin position="230"/>
        <end position="251"/>
    </location>
</feature>
<reference evidence="3 4" key="1">
    <citation type="journal article" date="2018" name="BMC Genomics">
        <title>The genome of Naegleria lovaniensis, the basis for a comparative approach to unravel pathogenicity factors of the human pathogenic amoeba N. fowleri.</title>
        <authorList>
            <person name="Liechti N."/>
            <person name="Schurch N."/>
            <person name="Bruggmann R."/>
            <person name="Wittwer M."/>
        </authorList>
    </citation>
    <scope>NUCLEOTIDE SEQUENCE [LARGE SCALE GENOMIC DNA]</scope>
    <source>
        <strain evidence="3 4">ATCC 30569</strain>
    </source>
</reference>
<dbReference type="Proteomes" id="UP000816034">
    <property type="component" value="Unassembled WGS sequence"/>
</dbReference>
<keyword evidence="2" id="KW-1133">Transmembrane helix</keyword>
<evidence type="ECO:0000313" key="3">
    <source>
        <dbReference type="EMBL" id="KAG2393835.1"/>
    </source>
</evidence>
<evidence type="ECO:0000313" key="4">
    <source>
        <dbReference type="Proteomes" id="UP000816034"/>
    </source>
</evidence>
<keyword evidence="2" id="KW-0472">Membrane</keyword>
<feature type="transmembrane region" description="Helical" evidence="2">
    <location>
        <begin position="166"/>
        <end position="195"/>
    </location>
</feature>
<evidence type="ECO:0000256" key="2">
    <source>
        <dbReference type="SAM" id="Phobius"/>
    </source>
</evidence>
<keyword evidence="2" id="KW-0812">Transmembrane</keyword>
<feature type="region of interest" description="Disordered" evidence="1">
    <location>
        <begin position="1"/>
        <end position="52"/>
    </location>
</feature>
<name>A0AA88KYA7_NAELO</name>
<protein>
    <submittedName>
        <fullName evidence="3">Uncharacterized protein</fullName>
    </submittedName>
</protein>
<gene>
    <name evidence="3" type="ORF">C9374_003599</name>
</gene>
<accession>A0AA88KYA7</accession>
<dbReference type="GeneID" id="68096054"/>
<feature type="transmembrane region" description="Helical" evidence="2">
    <location>
        <begin position="315"/>
        <end position="343"/>
    </location>
</feature>
<keyword evidence="4" id="KW-1185">Reference proteome</keyword>
<proteinExistence type="predicted"/>
<dbReference type="RefSeq" id="XP_044555729.1">
    <property type="nucleotide sequence ID" value="XM_044693144.1"/>
</dbReference>
<evidence type="ECO:0000256" key="1">
    <source>
        <dbReference type="SAM" id="MobiDB-lite"/>
    </source>
</evidence>
<feature type="compositionally biased region" description="Polar residues" evidence="1">
    <location>
        <begin position="22"/>
        <end position="52"/>
    </location>
</feature>
<comment type="caution">
    <text evidence="3">The sequence shown here is derived from an EMBL/GenBank/DDBJ whole genome shotgun (WGS) entry which is preliminary data.</text>
</comment>
<sequence>MTVFESLSKPPQPPTTTTTSTLESHNNQIPSPTSSNESVSPLSTEPLFTTTNHTRDPFSIPYLPINSRVGTQFSLQGGIRPPTPTAPEEFVLENESSPPIMCHEHSKDEIQVPLEADASQEESIGALVDFPMYEVPSNDHLKYVTKKKGNTSRLLIPSCCIPFAKYFTIIGSVCLSVLIALACLAFFVASVYVYVRVDVGNFNIPKSGTLLAIQCNETTALCKGVVRVDPSSASDERQPPPPDISTQRSNDPMFGKIQTINSVLDSKTLTSEDEYPYDCNVWNDAKRGIYSIPCYFNKNLSKMTLYPVVNFDDQALLISSCVMIVFIPILCLLQNLFVIRWLCCGNIHGKNKQNVSS</sequence>
<dbReference type="EMBL" id="PYSW02000001">
    <property type="protein sequence ID" value="KAG2393835.1"/>
    <property type="molecule type" value="Genomic_DNA"/>
</dbReference>
<organism evidence="3 4">
    <name type="scientific">Naegleria lovaniensis</name>
    <name type="common">Amoeba</name>
    <dbReference type="NCBI Taxonomy" id="51637"/>
    <lineage>
        <taxon>Eukaryota</taxon>
        <taxon>Discoba</taxon>
        <taxon>Heterolobosea</taxon>
        <taxon>Tetramitia</taxon>
        <taxon>Eutetramitia</taxon>
        <taxon>Vahlkampfiidae</taxon>
        <taxon>Naegleria</taxon>
    </lineage>
</organism>